<sequence length="193" mass="21753">MDDDSFIILIIASLFINHSSFSLSLTMTTLDITVVSTEGLNQYSSYFNRIRPFFTLTKLPAQLLYHYDGGGTGDHVFRVPLDPTFFSDTYSRLHFHLYNNRRFAGPTLLGWCLIPPSDIAFPPSHSPRYLSYRLRAKDGSRTQLILNLSLRFHGSLYPPHPDTCQSVIGIPVTALRKFGTATATGHSNMDTDF</sequence>
<dbReference type="AlphaFoldDB" id="A0AAN9RBW7"/>
<keyword evidence="2" id="KW-1185">Reference proteome</keyword>
<proteinExistence type="predicted"/>
<evidence type="ECO:0000313" key="1">
    <source>
        <dbReference type="EMBL" id="KAK7366786.1"/>
    </source>
</evidence>
<reference evidence="1 2" key="1">
    <citation type="submission" date="2024-01" db="EMBL/GenBank/DDBJ databases">
        <title>The genomes of 5 underutilized Papilionoideae crops provide insights into root nodulation and disease resistanc.</title>
        <authorList>
            <person name="Jiang F."/>
        </authorList>
    </citation>
    <scope>NUCLEOTIDE SEQUENCE [LARGE SCALE GENOMIC DNA]</scope>
    <source>
        <strain evidence="1">JINMINGXINNONG_FW02</strain>
        <tissue evidence="1">Leaves</tissue>
    </source>
</reference>
<organism evidence="1 2">
    <name type="scientific">Phaseolus coccineus</name>
    <name type="common">Scarlet runner bean</name>
    <name type="synonym">Phaseolus multiflorus</name>
    <dbReference type="NCBI Taxonomy" id="3886"/>
    <lineage>
        <taxon>Eukaryota</taxon>
        <taxon>Viridiplantae</taxon>
        <taxon>Streptophyta</taxon>
        <taxon>Embryophyta</taxon>
        <taxon>Tracheophyta</taxon>
        <taxon>Spermatophyta</taxon>
        <taxon>Magnoliopsida</taxon>
        <taxon>eudicotyledons</taxon>
        <taxon>Gunneridae</taxon>
        <taxon>Pentapetalae</taxon>
        <taxon>rosids</taxon>
        <taxon>fabids</taxon>
        <taxon>Fabales</taxon>
        <taxon>Fabaceae</taxon>
        <taxon>Papilionoideae</taxon>
        <taxon>50 kb inversion clade</taxon>
        <taxon>NPAAA clade</taxon>
        <taxon>indigoferoid/millettioid clade</taxon>
        <taxon>Phaseoleae</taxon>
        <taxon>Phaseolus</taxon>
    </lineage>
</organism>
<dbReference type="InterPro" id="IPR035892">
    <property type="entry name" value="C2_domain_sf"/>
</dbReference>
<dbReference type="EMBL" id="JAYMYR010000004">
    <property type="protein sequence ID" value="KAK7366786.1"/>
    <property type="molecule type" value="Genomic_DNA"/>
</dbReference>
<dbReference type="Proteomes" id="UP001374584">
    <property type="component" value="Unassembled WGS sequence"/>
</dbReference>
<dbReference type="SUPFAM" id="SSF49562">
    <property type="entry name" value="C2 domain (Calcium/lipid-binding domain, CaLB)"/>
    <property type="match status" value="1"/>
</dbReference>
<protein>
    <submittedName>
        <fullName evidence="1">Uncharacterized protein</fullName>
    </submittedName>
</protein>
<evidence type="ECO:0000313" key="2">
    <source>
        <dbReference type="Proteomes" id="UP001374584"/>
    </source>
</evidence>
<comment type="caution">
    <text evidence="1">The sequence shown here is derived from an EMBL/GenBank/DDBJ whole genome shotgun (WGS) entry which is preliminary data.</text>
</comment>
<accession>A0AAN9RBW7</accession>
<name>A0AAN9RBW7_PHACN</name>
<gene>
    <name evidence="1" type="ORF">VNO80_08783</name>
</gene>